<organism evidence="1">
    <name type="scientific">bioreactor metagenome</name>
    <dbReference type="NCBI Taxonomy" id="1076179"/>
    <lineage>
        <taxon>unclassified sequences</taxon>
        <taxon>metagenomes</taxon>
        <taxon>ecological metagenomes</taxon>
    </lineage>
</organism>
<evidence type="ECO:0008006" key="2">
    <source>
        <dbReference type="Google" id="ProtNLM"/>
    </source>
</evidence>
<reference evidence="1" key="1">
    <citation type="submission" date="2019-08" db="EMBL/GenBank/DDBJ databases">
        <authorList>
            <person name="Kucharzyk K."/>
            <person name="Murdoch R.W."/>
            <person name="Higgins S."/>
            <person name="Loffler F."/>
        </authorList>
    </citation>
    <scope>NUCLEOTIDE SEQUENCE</scope>
</reference>
<comment type="caution">
    <text evidence="1">The sequence shown here is derived from an EMBL/GenBank/DDBJ whole genome shotgun (WGS) entry which is preliminary data.</text>
</comment>
<name>A0A645C631_9ZZZZ</name>
<accession>A0A645C631</accession>
<proteinExistence type="predicted"/>
<dbReference type="EMBL" id="VSSQ01025234">
    <property type="protein sequence ID" value="MPM73246.1"/>
    <property type="molecule type" value="Genomic_DNA"/>
</dbReference>
<sequence length="73" mass="8644">MPIKEAVKIVMFKCDVSLTQLVHLLNEKYDCQDTIQNLEKKINKGTLKYREAEEIAEVLGYEIQWVKNRRLMC</sequence>
<protein>
    <recommendedName>
        <fullName evidence="2">Phosphoribosylglycinamide formyltransferase</fullName>
    </recommendedName>
</protein>
<gene>
    <name evidence="1" type="ORF">SDC9_120222</name>
</gene>
<dbReference type="AlphaFoldDB" id="A0A645C631"/>
<evidence type="ECO:0000313" key="1">
    <source>
        <dbReference type="EMBL" id="MPM73246.1"/>
    </source>
</evidence>